<name>A0A7G6W135_9SPHN</name>
<proteinExistence type="predicted"/>
<protein>
    <submittedName>
        <fullName evidence="2">Uncharacterized protein</fullName>
    </submittedName>
</protein>
<dbReference type="EMBL" id="CP060053">
    <property type="protein sequence ID" value="QNE07700.1"/>
    <property type="molecule type" value="Genomic_DNA"/>
</dbReference>
<feature type="transmembrane region" description="Helical" evidence="1">
    <location>
        <begin position="7"/>
        <end position="30"/>
    </location>
</feature>
<reference evidence="2 3" key="1">
    <citation type="submission" date="2020-08" db="EMBL/GenBank/DDBJ databases">
        <authorList>
            <person name="Liu G."/>
            <person name="Sun C."/>
        </authorList>
    </citation>
    <scope>NUCLEOTIDE SEQUENCE [LARGE SCALE GENOMIC DNA]</scope>
    <source>
        <strain evidence="2 3">OT19</strain>
        <plasmid evidence="2 3">plas1</plasmid>
    </source>
</reference>
<keyword evidence="1" id="KW-0812">Transmembrane</keyword>
<sequence length="109" mass="11576">MVECNAVIALLRMISGIVLWAAAFSTLYALHGLNCSFDSTGEGPFGLVTGRALLLATWASLLVAHAFLVAWLLRRHSTLLDRIGIALGWIGLGATIITGVPILMISICI</sequence>
<evidence type="ECO:0000313" key="2">
    <source>
        <dbReference type="EMBL" id="QNE07700.1"/>
    </source>
</evidence>
<keyword evidence="1" id="KW-1133">Transmembrane helix</keyword>
<dbReference type="AlphaFoldDB" id="A0A7G6W135"/>
<organism evidence="2 3">
    <name type="scientific">Croceicoccus marinus</name>
    <dbReference type="NCBI Taxonomy" id="450378"/>
    <lineage>
        <taxon>Bacteria</taxon>
        <taxon>Pseudomonadati</taxon>
        <taxon>Pseudomonadota</taxon>
        <taxon>Alphaproteobacteria</taxon>
        <taxon>Sphingomonadales</taxon>
        <taxon>Erythrobacteraceae</taxon>
        <taxon>Croceicoccus</taxon>
    </lineage>
</organism>
<feature type="transmembrane region" description="Helical" evidence="1">
    <location>
        <begin position="50"/>
        <end position="73"/>
    </location>
</feature>
<dbReference type="Proteomes" id="UP000515297">
    <property type="component" value="Plasmid plas1"/>
</dbReference>
<keyword evidence="1" id="KW-0472">Membrane</keyword>
<gene>
    <name evidence="2" type="ORF">H4O24_19375</name>
</gene>
<geneLocation type="plasmid" evidence="2 3">
    <name>plas1</name>
</geneLocation>
<keyword evidence="2" id="KW-0614">Plasmid</keyword>
<accession>A0A7G6W135</accession>
<dbReference type="RefSeq" id="WP_185886138.1">
    <property type="nucleotide sequence ID" value="NZ_CP060053.1"/>
</dbReference>
<feature type="transmembrane region" description="Helical" evidence="1">
    <location>
        <begin position="85"/>
        <end position="107"/>
    </location>
</feature>
<evidence type="ECO:0000313" key="3">
    <source>
        <dbReference type="Proteomes" id="UP000515297"/>
    </source>
</evidence>
<evidence type="ECO:0000256" key="1">
    <source>
        <dbReference type="SAM" id="Phobius"/>
    </source>
</evidence>